<dbReference type="OrthoDB" id="4297016at2"/>
<evidence type="ECO:0000313" key="1">
    <source>
        <dbReference type="EMBL" id="KOG25165.1"/>
    </source>
</evidence>
<name>A0A0L8KH03_STRVR</name>
<protein>
    <submittedName>
        <fullName evidence="1">Uncharacterized protein</fullName>
    </submittedName>
</protein>
<proteinExistence type="predicted"/>
<sequence>MSGGTESSGGAAAPSRWARECFGKQASGLVAGIPKRLARAHQRARIAHDQADLKKRGPYGHVLAEAVLEELADEARALGGSVRELRGYDFAVLNGWALFPFKYADRPVPLDRARLRADVSAQRKRLLTAHGPEPREGLFPLEEVSTTPEYDKIHEVFEELGRSTKLVSVFFTASRGEGIHSIHWGEAHLEDDRTFTWSPVEPLPLYTAKGR</sequence>
<accession>A0A0L8KH03</accession>
<gene>
    <name evidence="1" type="ORF">ADK34_17935</name>
</gene>
<reference evidence="1 2" key="1">
    <citation type="submission" date="2015-06" db="EMBL/GenBank/DDBJ databases">
        <authorList>
            <person name="Hoefler B.C."/>
            <person name="Straight P.D."/>
        </authorList>
    </citation>
    <scope>NUCLEOTIDE SEQUENCE [LARGE SCALE GENOMIC DNA]</scope>
    <source>
        <strain evidence="1 2">NRRL 3427</strain>
    </source>
</reference>
<organism evidence="1 2">
    <name type="scientific">Streptomyces viridochromogenes</name>
    <dbReference type="NCBI Taxonomy" id="1938"/>
    <lineage>
        <taxon>Bacteria</taxon>
        <taxon>Bacillati</taxon>
        <taxon>Actinomycetota</taxon>
        <taxon>Actinomycetes</taxon>
        <taxon>Kitasatosporales</taxon>
        <taxon>Streptomycetaceae</taxon>
        <taxon>Streptomyces</taxon>
    </lineage>
</organism>
<dbReference type="Proteomes" id="UP000037023">
    <property type="component" value="Unassembled WGS sequence"/>
</dbReference>
<comment type="caution">
    <text evidence="1">The sequence shown here is derived from an EMBL/GenBank/DDBJ whole genome shotgun (WGS) entry which is preliminary data.</text>
</comment>
<evidence type="ECO:0000313" key="2">
    <source>
        <dbReference type="Proteomes" id="UP000037023"/>
    </source>
</evidence>
<dbReference type="EMBL" id="LGUP01000165">
    <property type="protein sequence ID" value="KOG25165.1"/>
    <property type="molecule type" value="Genomic_DNA"/>
</dbReference>
<dbReference type="PATRIC" id="fig|1938.6.peg.3872"/>
<dbReference type="AlphaFoldDB" id="A0A0L8KH03"/>